<feature type="chain" id="PRO_5012468208" evidence="2">
    <location>
        <begin position="22"/>
        <end position="318"/>
    </location>
</feature>
<evidence type="ECO:0000313" key="4">
    <source>
        <dbReference type="Proteomes" id="UP000194565"/>
    </source>
</evidence>
<comment type="caution">
    <text evidence="3">The sequence shown here is derived from an EMBL/GenBank/DDBJ whole genome shotgun (WGS) entry which is preliminary data.</text>
</comment>
<evidence type="ECO:0000256" key="1">
    <source>
        <dbReference type="SAM" id="MobiDB-lite"/>
    </source>
</evidence>
<gene>
    <name evidence="3" type="ORF">HC62_15880</name>
</gene>
<feature type="region of interest" description="Disordered" evidence="1">
    <location>
        <begin position="154"/>
        <end position="173"/>
    </location>
</feature>
<evidence type="ECO:0000256" key="2">
    <source>
        <dbReference type="SAM" id="SignalP"/>
    </source>
</evidence>
<protein>
    <submittedName>
        <fullName evidence="3">Uncharacterized protein</fullName>
    </submittedName>
</protein>
<sequence length="318" mass="34032">MRVQGVSLQICLVAMSSLACALPERSYAASDAEAAKAADAILEQVRHDPADRGEIENGDSRRVCLSIGSEAFLSLSAYPRSIDVANRVEKGIEPGAGYNASTQGVLFGEGPRNVEPGPFIQALMDVGLVQRVPVTWRVHAQHPAMPTAAQLGLHDLDDNSEPKPDEGLPGQEETTQHFAGDLFLATGPEAMAIFDGPSEDQSVQTSLKALPLAGDTAPSGVRVPARLCYGLTAQKVLEYGPLQSVAPQHDRITVVLLMIPEGAPTWAQDPRILQVLQGHFVVPQDVRIGTYDSYGDGWHKNNLTFLKDLAESGHVTGE</sequence>
<keyword evidence="2" id="KW-0732">Signal</keyword>
<dbReference type="EMBL" id="JOMM01000006">
    <property type="protein sequence ID" value="OUI87424.1"/>
    <property type="molecule type" value="Genomic_DNA"/>
</dbReference>
<feature type="signal peptide" evidence="2">
    <location>
        <begin position="1"/>
        <end position="21"/>
    </location>
</feature>
<organism evidence="3 4">
    <name type="scientific">Acetobacter tropicalis</name>
    <dbReference type="NCBI Taxonomy" id="104102"/>
    <lineage>
        <taxon>Bacteria</taxon>
        <taxon>Pseudomonadati</taxon>
        <taxon>Pseudomonadota</taxon>
        <taxon>Alphaproteobacteria</taxon>
        <taxon>Acetobacterales</taxon>
        <taxon>Acetobacteraceae</taxon>
        <taxon>Acetobacter</taxon>
    </lineage>
</organism>
<evidence type="ECO:0000313" key="3">
    <source>
        <dbReference type="EMBL" id="OUI87424.1"/>
    </source>
</evidence>
<name>A0A252ACX6_9PROT</name>
<dbReference type="RefSeq" id="WP_086640252.1">
    <property type="nucleotide sequence ID" value="NZ_JOMM01000006.1"/>
</dbReference>
<dbReference type="PROSITE" id="PS51257">
    <property type="entry name" value="PROKAR_LIPOPROTEIN"/>
    <property type="match status" value="1"/>
</dbReference>
<dbReference type="Proteomes" id="UP000194565">
    <property type="component" value="Unassembled WGS sequence"/>
</dbReference>
<feature type="compositionally biased region" description="Basic and acidic residues" evidence="1">
    <location>
        <begin position="154"/>
        <end position="166"/>
    </location>
</feature>
<proteinExistence type="predicted"/>
<reference evidence="3 4" key="1">
    <citation type="submission" date="2014-06" db="EMBL/GenBank/DDBJ databases">
        <authorList>
            <person name="Ju J."/>
            <person name="Zhang J."/>
        </authorList>
    </citation>
    <scope>NUCLEOTIDE SEQUENCE [LARGE SCALE GENOMIC DNA]</scope>
    <source>
        <strain evidence="3">DmW_042</strain>
    </source>
</reference>
<accession>A0A252ACX6</accession>
<dbReference type="AlphaFoldDB" id="A0A252ACX6"/>